<protein>
    <recommendedName>
        <fullName evidence="1">RNA-dependent RNA polymerase</fullName>
        <ecNumber evidence="1">2.7.7.48</ecNumber>
    </recommendedName>
</protein>
<name>A1C791_ASPCL</name>
<dbReference type="Pfam" id="PF05183">
    <property type="entry name" value="RdRP"/>
    <property type="match status" value="1"/>
</dbReference>
<feature type="domain" description="RdRP-like PH" evidence="3">
    <location>
        <begin position="128"/>
        <end position="276"/>
    </location>
</feature>
<evidence type="ECO:0000259" key="3">
    <source>
        <dbReference type="Pfam" id="PF25358"/>
    </source>
</evidence>
<reference evidence="4 5" key="1">
    <citation type="journal article" date="2008" name="PLoS Genet.">
        <title>Genomic islands in the pathogenic filamentous fungus Aspergillus fumigatus.</title>
        <authorList>
            <person name="Fedorova N.D."/>
            <person name="Khaldi N."/>
            <person name="Joardar V.S."/>
            <person name="Maiti R."/>
            <person name="Amedeo P."/>
            <person name="Anderson M.J."/>
            <person name="Crabtree J."/>
            <person name="Silva J.C."/>
            <person name="Badger J.H."/>
            <person name="Albarraq A."/>
            <person name="Angiuoli S."/>
            <person name="Bussey H."/>
            <person name="Bowyer P."/>
            <person name="Cotty P.J."/>
            <person name="Dyer P.S."/>
            <person name="Egan A."/>
            <person name="Galens K."/>
            <person name="Fraser-Liggett C.M."/>
            <person name="Haas B.J."/>
            <person name="Inman J.M."/>
            <person name="Kent R."/>
            <person name="Lemieux S."/>
            <person name="Malavazi I."/>
            <person name="Orvis J."/>
            <person name="Roemer T."/>
            <person name="Ronning C.M."/>
            <person name="Sundaram J.P."/>
            <person name="Sutton G."/>
            <person name="Turner G."/>
            <person name="Venter J.C."/>
            <person name="White O.R."/>
            <person name="Whitty B.R."/>
            <person name="Youngman P."/>
            <person name="Wolfe K.H."/>
            <person name="Goldman G.H."/>
            <person name="Wortman J.R."/>
            <person name="Jiang B."/>
            <person name="Denning D.W."/>
            <person name="Nierman W.C."/>
        </authorList>
    </citation>
    <scope>NUCLEOTIDE SEQUENCE [LARGE SCALE GENOMIC DNA]</scope>
    <source>
        <strain evidence="5">ATCC 1007 / CBS 513.65 / DSM 816 / NCTC 3887 / NRRL 1</strain>
    </source>
</reference>
<dbReference type="PANTHER" id="PTHR23079">
    <property type="entry name" value="RNA-DEPENDENT RNA POLYMERASE"/>
    <property type="match status" value="1"/>
</dbReference>
<comment type="catalytic activity">
    <reaction evidence="1">
        <text>RNA(n) + a ribonucleoside 5'-triphosphate = RNA(n+1) + diphosphate</text>
        <dbReference type="Rhea" id="RHEA:21248"/>
        <dbReference type="Rhea" id="RHEA-COMP:14527"/>
        <dbReference type="Rhea" id="RHEA-COMP:17342"/>
        <dbReference type="ChEBI" id="CHEBI:33019"/>
        <dbReference type="ChEBI" id="CHEBI:61557"/>
        <dbReference type="ChEBI" id="CHEBI:140395"/>
        <dbReference type="EC" id="2.7.7.48"/>
    </reaction>
</comment>
<feature type="domain" description="RDRP core" evidence="2">
    <location>
        <begin position="429"/>
        <end position="1013"/>
    </location>
</feature>
<dbReference type="eggNOG" id="KOG0988">
    <property type="taxonomic scope" value="Eukaryota"/>
</dbReference>
<dbReference type="GeneID" id="4707957"/>
<evidence type="ECO:0000259" key="2">
    <source>
        <dbReference type="Pfam" id="PF05183"/>
    </source>
</evidence>
<evidence type="ECO:0000313" key="5">
    <source>
        <dbReference type="Proteomes" id="UP000006701"/>
    </source>
</evidence>
<keyword evidence="1" id="KW-0694">RNA-binding</keyword>
<proteinExistence type="inferred from homology"/>
<evidence type="ECO:0000256" key="1">
    <source>
        <dbReference type="RuleBase" id="RU363098"/>
    </source>
</evidence>
<sequence length="1203" mass="136975">MEVFMHNLPHHLTEESLKKQLEPFLKRLGIVDYLCEKPKRKNFGHVTFLHQADGDRFIQIHGQEELPQTIGARGRPRLKSKLQLMGADVFCTRSKRSPQEFALRSLRHTAEQRTKDSIQRDEKERTISFVVRGFSCGYCEFVKDQLAYVPEVQFEDAGIMKFKKRVILIKLHSKRLIRIPLHTVIGLVWSRTGELTLTLTTVPYFFSQGISSNAMVTALMSSLSINGQAHRSTAQPSQLRMCSLDGRHGVVVGQCLVYQFKIPPMSLLEAIHDLKEWEMTIVHYDLIDGSRNPANHQGAFATQVRLLKDQLSSYTRDTSLPFRILFQLQALAYNVYLLPHIVCDLASELCKVYRSDKRTGKRSISVPAVRSLFEMIPWPYPHEDPLTLKVDSLMAAIQRNDNDIQMGDMQGQGVLGPTQNLALIHKVMITPSRITLHGPEPEPFNRILRRFPNHHDYFIRVQFCDEQGGDLHFSSRVTYDEVFSRFKNVLTNGIQIAGRTYYFLGWSHSSLRSHSVWASAVCIIKALGDFSKITSPARCAARIGQAFSETPFAIPVEDNTITIEEVPDLASKDGQRFFSDGVGSLSLNVLEMIWSNIPPKKGKPTGFQIRLGGAKGMIAIDSRLTGSVIRIRPSMIKFQGEMRDLEICDMASKPIPLVLNRQMIKILEDMGVAEDWFFRLQNQELTYLRSITASAQNTAVFIKRQAVGDCIGLFRLFRQCHQWKINYKVPFLRSLVEAVILRELRLLKHKARIPVDKGITLFGIIDETEYLQENEVYVTFNTIQGRPVAPPTAGPVLVTRSPALYDGDIQICLNTVPPEDHPLRRHRNCIVFSAKGDRDLPSQLSGGDLDGDIYNIIWDPEARPKRTFAPADYPRVEPVNIGRLVEVHDMADFFIDFMKTDHLGVIAIRHMIMADQLDEGTSHPDCRKLAQLHSTAVDFSKTGIPVQMEHLPRGNNFRPDFLAPGPQAYMYNKSAIHMDQYIARTEYDEDDDTEPPRKYYRSEKILGKLYRAIDERKIWSNDIQCKAAVDELTFWSGFLKLCIKRCGAFRPSSWRRYMDEAWRIRLAYEDAISSARNNYSDHPIKPLSELEVFIGFVMTRSGVQTRRERDQSAKLADEFERIATWITAQMRRHGKDSSLPGDSCDSLDLCLACLAVGCLREKGARRRRDEHGELKSFIVVAACALLAELDMLEKESRGVSSLP</sequence>
<dbReference type="InterPro" id="IPR035979">
    <property type="entry name" value="RBD_domain_sf"/>
</dbReference>
<comment type="similarity">
    <text evidence="1">Belongs to the RdRP family.</text>
</comment>
<dbReference type="InterPro" id="IPR057503">
    <property type="entry name" value="PH_RdRP"/>
</dbReference>
<dbReference type="OrthoDB" id="6513042at2759"/>
<dbReference type="GO" id="GO:0030422">
    <property type="term" value="P:siRNA processing"/>
    <property type="evidence" value="ECO:0007669"/>
    <property type="project" value="TreeGrafter"/>
</dbReference>
<dbReference type="GO" id="GO:0003968">
    <property type="term" value="F:RNA-directed RNA polymerase activity"/>
    <property type="evidence" value="ECO:0007669"/>
    <property type="project" value="UniProtKB-KW"/>
</dbReference>
<keyword evidence="5" id="KW-1185">Reference proteome</keyword>
<dbReference type="KEGG" id="act:ACLA_072960"/>
<organism evidence="4 5">
    <name type="scientific">Aspergillus clavatus (strain ATCC 1007 / CBS 513.65 / DSM 816 / NCTC 3887 / NRRL 1 / QM 1276 / 107)</name>
    <dbReference type="NCBI Taxonomy" id="344612"/>
    <lineage>
        <taxon>Eukaryota</taxon>
        <taxon>Fungi</taxon>
        <taxon>Dikarya</taxon>
        <taxon>Ascomycota</taxon>
        <taxon>Pezizomycotina</taxon>
        <taxon>Eurotiomycetes</taxon>
        <taxon>Eurotiomycetidae</taxon>
        <taxon>Eurotiales</taxon>
        <taxon>Aspergillaceae</taxon>
        <taxon>Aspergillus</taxon>
        <taxon>Aspergillus subgen. Fumigati</taxon>
    </lineage>
</organism>
<dbReference type="PANTHER" id="PTHR23079:SF17">
    <property type="entry name" value="RNA-DEPENDENT RNA POLYMERASE"/>
    <property type="match status" value="1"/>
</dbReference>
<keyword evidence="1" id="KW-0808">Transferase</keyword>
<dbReference type="Pfam" id="PF25358">
    <property type="entry name" value="PH_fung_RdRP"/>
    <property type="match status" value="1"/>
</dbReference>
<evidence type="ECO:0000313" key="4">
    <source>
        <dbReference type="EMBL" id="EAW14262.1"/>
    </source>
</evidence>
<dbReference type="OMA" id="GIMDETN"/>
<keyword evidence="1" id="KW-0548">Nucleotidyltransferase</keyword>
<dbReference type="GO" id="GO:0031380">
    <property type="term" value="C:nuclear RNA-directed RNA polymerase complex"/>
    <property type="evidence" value="ECO:0007669"/>
    <property type="project" value="TreeGrafter"/>
</dbReference>
<dbReference type="EC" id="2.7.7.48" evidence="1"/>
<dbReference type="InterPro" id="IPR057596">
    <property type="entry name" value="RDRP_core"/>
</dbReference>
<dbReference type="VEuPathDB" id="FungiDB:ACLA_072960"/>
<dbReference type="HOGENOM" id="CLU_001366_2_0_1"/>
<dbReference type="RefSeq" id="XP_001275688.1">
    <property type="nucleotide sequence ID" value="XM_001275687.1"/>
</dbReference>
<gene>
    <name evidence="4" type="ORF">ACLA_072960</name>
</gene>
<dbReference type="Proteomes" id="UP000006701">
    <property type="component" value="Unassembled WGS sequence"/>
</dbReference>
<dbReference type="AlphaFoldDB" id="A1C791"/>
<dbReference type="STRING" id="344612.A1C791"/>
<dbReference type="InterPro" id="IPR007855">
    <property type="entry name" value="RDRP"/>
</dbReference>
<dbReference type="EMBL" id="DS027045">
    <property type="protein sequence ID" value="EAW14262.1"/>
    <property type="molecule type" value="Genomic_DNA"/>
</dbReference>
<keyword evidence="1 4" id="KW-0696">RNA-directed RNA polymerase</keyword>
<dbReference type="GO" id="GO:0003723">
    <property type="term" value="F:RNA binding"/>
    <property type="evidence" value="ECO:0007669"/>
    <property type="project" value="UniProtKB-KW"/>
</dbReference>
<dbReference type="SUPFAM" id="SSF54928">
    <property type="entry name" value="RNA-binding domain, RBD"/>
    <property type="match status" value="1"/>
</dbReference>
<accession>A1C791</accession>